<protein>
    <recommendedName>
        <fullName evidence="1">HTH luxR-type domain-containing protein</fullName>
    </recommendedName>
</protein>
<reference evidence="2 3" key="1">
    <citation type="submission" date="2015-10" db="EMBL/GenBank/DDBJ databases">
        <title>Draft genome sequence of Streptomyces cellostaticus DSM 40189, type strain for the species Streptomyces cellostaticus.</title>
        <authorList>
            <person name="Ruckert C."/>
            <person name="Winkler A."/>
            <person name="Kalinowski J."/>
            <person name="Kampfer P."/>
            <person name="Glaeser S."/>
        </authorList>
    </citation>
    <scope>NUCLEOTIDE SEQUENCE [LARGE SCALE GENOMIC DNA]</scope>
    <source>
        <strain evidence="2 3">DSM 40189</strain>
    </source>
</reference>
<dbReference type="GO" id="GO:0003677">
    <property type="term" value="F:DNA binding"/>
    <property type="evidence" value="ECO:0007669"/>
    <property type="project" value="InterPro"/>
</dbReference>
<dbReference type="EMBL" id="LMWL01000029">
    <property type="protein sequence ID" value="KUM95670.1"/>
    <property type="molecule type" value="Genomic_DNA"/>
</dbReference>
<proteinExistence type="predicted"/>
<dbReference type="SMART" id="SM00421">
    <property type="entry name" value="HTH_LUXR"/>
    <property type="match status" value="1"/>
</dbReference>
<gene>
    <name evidence="2" type="ORF">AQI88_16540</name>
</gene>
<dbReference type="STRING" id="67285.AQI88_16540"/>
<dbReference type="SUPFAM" id="SSF46894">
    <property type="entry name" value="C-terminal effector domain of the bipartite response regulators"/>
    <property type="match status" value="1"/>
</dbReference>
<accession>A0A101NM14</accession>
<evidence type="ECO:0000313" key="2">
    <source>
        <dbReference type="EMBL" id="KUM95670.1"/>
    </source>
</evidence>
<dbReference type="InterPro" id="IPR036388">
    <property type="entry name" value="WH-like_DNA-bd_sf"/>
</dbReference>
<evidence type="ECO:0000259" key="1">
    <source>
        <dbReference type="SMART" id="SM00421"/>
    </source>
</evidence>
<dbReference type="InterPro" id="IPR016032">
    <property type="entry name" value="Sig_transdc_resp-reg_C-effctor"/>
</dbReference>
<sequence length="86" mass="9200">MLGPARPGPLNTLKARILEGVAAGHSTADLAIHLFLSKQGVDYHISDMLRKFEVPNRTALVAKAYAQGLFAPGQWPPRVLPACVAP</sequence>
<keyword evidence="3" id="KW-1185">Reference proteome</keyword>
<dbReference type="AlphaFoldDB" id="A0A101NM14"/>
<organism evidence="2 3">
    <name type="scientific">Streptomyces cellostaticus</name>
    <dbReference type="NCBI Taxonomy" id="67285"/>
    <lineage>
        <taxon>Bacteria</taxon>
        <taxon>Bacillati</taxon>
        <taxon>Actinomycetota</taxon>
        <taxon>Actinomycetes</taxon>
        <taxon>Kitasatosporales</taxon>
        <taxon>Streptomycetaceae</taxon>
        <taxon>Streptomyces</taxon>
    </lineage>
</organism>
<dbReference type="Gene3D" id="1.10.10.10">
    <property type="entry name" value="Winged helix-like DNA-binding domain superfamily/Winged helix DNA-binding domain"/>
    <property type="match status" value="1"/>
</dbReference>
<feature type="domain" description="HTH luxR-type" evidence="1">
    <location>
        <begin position="10"/>
        <end position="64"/>
    </location>
</feature>
<dbReference type="Proteomes" id="UP000054241">
    <property type="component" value="Unassembled WGS sequence"/>
</dbReference>
<name>A0A101NM14_9ACTN</name>
<comment type="caution">
    <text evidence="2">The sequence shown here is derived from an EMBL/GenBank/DDBJ whole genome shotgun (WGS) entry which is preliminary data.</text>
</comment>
<dbReference type="InterPro" id="IPR000792">
    <property type="entry name" value="Tscrpt_reg_LuxR_C"/>
</dbReference>
<dbReference type="GO" id="GO:0006355">
    <property type="term" value="P:regulation of DNA-templated transcription"/>
    <property type="evidence" value="ECO:0007669"/>
    <property type="project" value="InterPro"/>
</dbReference>
<dbReference type="Pfam" id="PF00196">
    <property type="entry name" value="GerE"/>
    <property type="match status" value="1"/>
</dbReference>
<evidence type="ECO:0000313" key="3">
    <source>
        <dbReference type="Proteomes" id="UP000054241"/>
    </source>
</evidence>